<organism evidence="2 3">
    <name type="scientific">Linum tenue</name>
    <dbReference type="NCBI Taxonomy" id="586396"/>
    <lineage>
        <taxon>Eukaryota</taxon>
        <taxon>Viridiplantae</taxon>
        <taxon>Streptophyta</taxon>
        <taxon>Embryophyta</taxon>
        <taxon>Tracheophyta</taxon>
        <taxon>Spermatophyta</taxon>
        <taxon>Magnoliopsida</taxon>
        <taxon>eudicotyledons</taxon>
        <taxon>Gunneridae</taxon>
        <taxon>Pentapetalae</taxon>
        <taxon>rosids</taxon>
        <taxon>fabids</taxon>
        <taxon>Malpighiales</taxon>
        <taxon>Linaceae</taxon>
        <taxon>Linum</taxon>
    </lineage>
</organism>
<sequence>MICWWMFLSAFQTLDPPSGANPSASAGIPSSPLLASLAVWFLTSGLFPPANPLYYFPQIATN</sequence>
<keyword evidence="3" id="KW-1185">Reference proteome</keyword>
<reference evidence="2" key="1">
    <citation type="submission" date="2022-08" db="EMBL/GenBank/DDBJ databases">
        <authorList>
            <person name="Gutierrez-Valencia J."/>
        </authorList>
    </citation>
    <scope>NUCLEOTIDE SEQUENCE</scope>
</reference>
<accession>A0AAV0J1V1</accession>
<dbReference type="Proteomes" id="UP001154282">
    <property type="component" value="Unassembled WGS sequence"/>
</dbReference>
<feature type="chain" id="PRO_5043841157" evidence="1">
    <location>
        <begin position="21"/>
        <end position="62"/>
    </location>
</feature>
<protein>
    <submittedName>
        <fullName evidence="2">Uncharacterized protein</fullName>
    </submittedName>
</protein>
<feature type="signal peptide" evidence="1">
    <location>
        <begin position="1"/>
        <end position="20"/>
    </location>
</feature>
<comment type="caution">
    <text evidence="2">The sequence shown here is derived from an EMBL/GenBank/DDBJ whole genome shotgun (WGS) entry which is preliminary data.</text>
</comment>
<evidence type="ECO:0000256" key="1">
    <source>
        <dbReference type="SAM" id="SignalP"/>
    </source>
</evidence>
<evidence type="ECO:0000313" key="3">
    <source>
        <dbReference type="Proteomes" id="UP001154282"/>
    </source>
</evidence>
<name>A0AAV0J1V1_9ROSI</name>
<keyword evidence="1" id="KW-0732">Signal</keyword>
<proteinExistence type="predicted"/>
<evidence type="ECO:0000313" key="2">
    <source>
        <dbReference type="EMBL" id="CAI0403279.1"/>
    </source>
</evidence>
<dbReference type="EMBL" id="CAMGYJ010000004">
    <property type="protein sequence ID" value="CAI0403279.1"/>
    <property type="molecule type" value="Genomic_DNA"/>
</dbReference>
<gene>
    <name evidence="2" type="ORF">LITE_LOCUS11962</name>
</gene>
<dbReference type="AlphaFoldDB" id="A0AAV0J1V1"/>